<dbReference type="EMBL" id="KB729965">
    <property type="protein sequence ID" value="ENH75468.1"/>
    <property type="molecule type" value="Genomic_DNA"/>
</dbReference>
<evidence type="ECO:0000313" key="2">
    <source>
        <dbReference type="Proteomes" id="UP000016928"/>
    </source>
</evidence>
<organism evidence="1 2">
    <name type="scientific">Fusarium oxysporum f. sp. cubense (strain race 1)</name>
    <name type="common">Panama disease fungus</name>
    <dbReference type="NCBI Taxonomy" id="1229664"/>
    <lineage>
        <taxon>Eukaryota</taxon>
        <taxon>Fungi</taxon>
        <taxon>Dikarya</taxon>
        <taxon>Ascomycota</taxon>
        <taxon>Pezizomycotina</taxon>
        <taxon>Sordariomycetes</taxon>
        <taxon>Hypocreomycetidae</taxon>
        <taxon>Hypocreales</taxon>
        <taxon>Nectriaceae</taxon>
        <taxon>Fusarium</taxon>
        <taxon>Fusarium oxysporum species complex</taxon>
    </lineage>
</organism>
<accession>N4UI46</accession>
<dbReference type="VEuPathDB" id="FungiDB:FOC1_g10005440"/>
<evidence type="ECO:0000313" key="1">
    <source>
        <dbReference type="EMBL" id="ENH75468.1"/>
    </source>
</evidence>
<dbReference type="HOGENOM" id="CLU_2775969_0_0_1"/>
<name>N4UI46_FUSC1</name>
<dbReference type="AlphaFoldDB" id="N4UI46"/>
<protein>
    <submittedName>
        <fullName evidence="1">Uncharacterized protein</fullName>
    </submittedName>
</protein>
<gene>
    <name evidence="1" type="ORF">FOC1_g10005440</name>
</gene>
<reference evidence="2" key="2">
    <citation type="journal article" date="2014" name="PLoS ONE">
        <title>Genome and Transcriptome Analysis of the Fungal Pathogen Fusarium oxysporum f. sp. cubense Causing Banana Vascular Wilt Disease.</title>
        <authorList>
            <person name="Guo L."/>
            <person name="Han L."/>
            <person name="Yang L."/>
            <person name="Zeng H."/>
            <person name="Fan D."/>
            <person name="Zhu Y."/>
            <person name="Feng Y."/>
            <person name="Wang G."/>
            <person name="Peng C."/>
            <person name="Jiang X."/>
            <person name="Zhou D."/>
            <person name="Ni P."/>
            <person name="Liang C."/>
            <person name="Liu L."/>
            <person name="Wang J."/>
            <person name="Mao C."/>
            <person name="Fang X."/>
            <person name="Peng M."/>
            <person name="Huang J."/>
        </authorList>
    </citation>
    <scope>NUCLEOTIDE SEQUENCE [LARGE SCALE GENOMIC DNA]</scope>
    <source>
        <strain evidence="2">race 1</strain>
    </source>
</reference>
<sequence>MHIGDWIHDIHNRVKAGEKLIIDQYCEELARDTRSQRLSLESSQRLPPLKFGTLRVEQQNPLQHHIWIE</sequence>
<reference evidence="2" key="1">
    <citation type="submission" date="2012-09" db="EMBL/GenBank/DDBJ databases">
        <title>Genome sequencing and comparative transcriptomics of race 1 and race 4 of banana pathogen: Fusarium oxysporum f. sp. cubense.</title>
        <authorList>
            <person name="Fang X."/>
            <person name="Huang J."/>
        </authorList>
    </citation>
    <scope>NUCLEOTIDE SEQUENCE [LARGE SCALE GENOMIC DNA]</scope>
    <source>
        <strain evidence="2">race 1</strain>
    </source>
</reference>
<proteinExistence type="predicted"/>
<dbReference type="Proteomes" id="UP000016928">
    <property type="component" value="Unassembled WGS sequence"/>
</dbReference>